<name>A0ABU1JE19_9MICC</name>
<proteinExistence type="predicted"/>
<dbReference type="Pfam" id="PF02225">
    <property type="entry name" value="PA"/>
    <property type="match status" value="1"/>
</dbReference>
<feature type="region of interest" description="Disordered" evidence="1">
    <location>
        <begin position="469"/>
        <end position="506"/>
    </location>
</feature>
<feature type="domain" description="PA" evidence="3">
    <location>
        <begin position="137"/>
        <end position="217"/>
    </location>
</feature>
<feature type="domain" description="Peptidase M28" evidence="4">
    <location>
        <begin position="241"/>
        <end position="453"/>
    </location>
</feature>
<protein>
    <submittedName>
        <fullName evidence="5">Zn-dependent M28 family amino/carboxypeptidase</fullName>
    </submittedName>
</protein>
<accession>A0ABU1JE19</accession>
<dbReference type="Gene3D" id="3.40.630.10">
    <property type="entry name" value="Zn peptidases"/>
    <property type="match status" value="1"/>
</dbReference>
<evidence type="ECO:0000256" key="2">
    <source>
        <dbReference type="SAM" id="SignalP"/>
    </source>
</evidence>
<dbReference type="InterPro" id="IPR045175">
    <property type="entry name" value="M28_fam"/>
</dbReference>
<keyword evidence="6" id="KW-1185">Reference proteome</keyword>
<feature type="signal peptide" evidence="2">
    <location>
        <begin position="1"/>
        <end position="31"/>
    </location>
</feature>
<dbReference type="Gene3D" id="3.50.30.30">
    <property type="match status" value="1"/>
</dbReference>
<dbReference type="SUPFAM" id="SSF52025">
    <property type="entry name" value="PA domain"/>
    <property type="match status" value="1"/>
</dbReference>
<dbReference type="Pfam" id="PF04389">
    <property type="entry name" value="Peptidase_M28"/>
    <property type="match status" value="1"/>
</dbReference>
<dbReference type="SUPFAM" id="SSF53187">
    <property type="entry name" value="Zn-dependent exopeptidases"/>
    <property type="match status" value="1"/>
</dbReference>
<dbReference type="InterPro" id="IPR046450">
    <property type="entry name" value="PA_dom_sf"/>
</dbReference>
<dbReference type="InterPro" id="IPR007484">
    <property type="entry name" value="Peptidase_M28"/>
</dbReference>
<dbReference type="PANTHER" id="PTHR12147">
    <property type="entry name" value="METALLOPEPTIDASE M28 FAMILY MEMBER"/>
    <property type="match status" value="1"/>
</dbReference>
<organism evidence="5 6">
    <name type="scientific">Arthrobacter russicus</name>
    <dbReference type="NCBI Taxonomy" id="172040"/>
    <lineage>
        <taxon>Bacteria</taxon>
        <taxon>Bacillati</taxon>
        <taxon>Actinomycetota</taxon>
        <taxon>Actinomycetes</taxon>
        <taxon>Micrococcales</taxon>
        <taxon>Micrococcaceae</taxon>
        <taxon>Arthrobacter</taxon>
    </lineage>
</organism>
<reference evidence="5 6" key="1">
    <citation type="submission" date="2023-07" db="EMBL/GenBank/DDBJ databases">
        <title>Sequencing the genomes of 1000 actinobacteria strains.</title>
        <authorList>
            <person name="Klenk H.-P."/>
        </authorList>
    </citation>
    <scope>NUCLEOTIDE SEQUENCE [LARGE SCALE GENOMIC DNA]</scope>
    <source>
        <strain evidence="5 6">DSM 14555</strain>
    </source>
</reference>
<dbReference type="PANTHER" id="PTHR12147:SF26">
    <property type="entry name" value="PEPTIDASE M28 DOMAIN-CONTAINING PROTEIN"/>
    <property type="match status" value="1"/>
</dbReference>
<evidence type="ECO:0000259" key="3">
    <source>
        <dbReference type="Pfam" id="PF02225"/>
    </source>
</evidence>
<keyword evidence="2" id="KW-0732">Signal</keyword>
<feature type="chain" id="PRO_5045449881" evidence="2">
    <location>
        <begin position="32"/>
        <end position="506"/>
    </location>
</feature>
<dbReference type="InterPro" id="IPR003137">
    <property type="entry name" value="PA_domain"/>
</dbReference>
<dbReference type="Proteomes" id="UP001185069">
    <property type="component" value="Unassembled WGS sequence"/>
</dbReference>
<sequence length="506" mass="52392">MHRRRSKGMVAAVVATSVVLVSLGAVTPATAASQKTLPEQLTAKVTTDGVYRHLRAFQRIADTNGGNRAAGTSGYQKSVDYVVNALTRAGFNVSTPEFSYSSTTVKTAQATFDGTVYPVGVLTGSGNSAPGGTQAKLSIAAANGCAAQDYPASVQNSIVLIQRGACNFSQKRDLATAAGAVGAVIYNNVPGSFSGTLGSAQVSGIPVAAISQAEGEAASAKPGSQVSLDIQIEEKQVVTQNVIAETRTGRVDNVVMAGAHLDGVPAGPGMNDNGSGSAALLETALQLGGSPKTENAVRFAWWGAEELGLLGSFDYVGNLTFEQQLDIALYMNFDMIGSPNAGYFVNGDNPDPNAQEPLGSKSIAKVFADYMQSAKGVVPEKGPLGGGTDHVPFARAGIASAGLFTGVNNLMSEEQAKKWGGQANQPYDPNYHQRGDNLNNINRTAIGVNSSTMAWGVGTFAMDTAEVNGIPPREQRANAQRSLMRSPGGAEAFPVNDPSRGRTPVS</sequence>
<evidence type="ECO:0000313" key="6">
    <source>
        <dbReference type="Proteomes" id="UP001185069"/>
    </source>
</evidence>
<gene>
    <name evidence="5" type="ORF">JOE69_002359</name>
</gene>
<comment type="caution">
    <text evidence="5">The sequence shown here is derived from an EMBL/GenBank/DDBJ whole genome shotgun (WGS) entry which is preliminary data.</text>
</comment>
<evidence type="ECO:0000256" key="1">
    <source>
        <dbReference type="SAM" id="MobiDB-lite"/>
    </source>
</evidence>
<evidence type="ECO:0000259" key="4">
    <source>
        <dbReference type="Pfam" id="PF04389"/>
    </source>
</evidence>
<evidence type="ECO:0000313" key="5">
    <source>
        <dbReference type="EMBL" id="MDR6270121.1"/>
    </source>
</evidence>
<dbReference type="RefSeq" id="WP_309798966.1">
    <property type="nucleotide sequence ID" value="NZ_BAAAHY010000005.1"/>
</dbReference>
<dbReference type="EMBL" id="JAVDQF010000001">
    <property type="protein sequence ID" value="MDR6270121.1"/>
    <property type="molecule type" value="Genomic_DNA"/>
</dbReference>